<evidence type="ECO:0000313" key="3">
    <source>
        <dbReference type="Proteomes" id="UP001515943"/>
    </source>
</evidence>
<evidence type="ECO:0000256" key="1">
    <source>
        <dbReference type="SAM" id="Phobius"/>
    </source>
</evidence>
<accession>A0ABX1FDC2</accession>
<keyword evidence="3" id="KW-1185">Reference proteome</keyword>
<gene>
    <name evidence="2" type="ORF">FXN61_07250</name>
</gene>
<reference evidence="2 3" key="1">
    <citation type="submission" date="2019-08" db="EMBL/GenBank/DDBJ databases">
        <title>Lentzea from Indian Himalayas.</title>
        <authorList>
            <person name="Mandal S."/>
            <person name="Mallick Gupta A."/>
            <person name="Maiti P.K."/>
            <person name="Sarkar J."/>
            <person name="Mandal S."/>
        </authorList>
    </citation>
    <scope>NUCLEOTIDE SEQUENCE [LARGE SCALE GENOMIC DNA]</scope>
    <source>
        <strain evidence="2 3">PSKA42</strain>
    </source>
</reference>
<dbReference type="RefSeq" id="WP_167971503.1">
    <property type="nucleotide sequence ID" value="NZ_VSRL01000017.1"/>
</dbReference>
<protein>
    <submittedName>
        <fullName evidence="2">Uncharacterized protein</fullName>
    </submittedName>
</protein>
<keyword evidence="1" id="KW-0812">Transmembrane</keyword>
<keyword evidence="1" id="KW-0472">Membrane</keyword>
<dbReference type="Proteomes" id="UP001515943">
    <property type="component" value="Unassembled WGS sequence"/>
</dbReference>
<proteinExistence type="predicted"/>
<evidence type="ECO:0000313" key="2">
    <source>
        <dbReference type="EMBL" id="NKE56638.1"/>
    </source>
</evidence>
<dbReference type="EMBL" id="VSRL01000017">
    <property type="protein sequence ID" value="NKE56638.1"/>
    <property type="molecule type" value="Genomic_DNA"/>
</dbReference>
<name>A0ABX1FDC2_9PSEU</name>
<comment type="caution">
    <text evidence="2">The sequence shown here is derived from an EMBL/GenBank/DDBJ whole genome shotgun (WGS) entry which is preliminary data.</text>
</comment>
<keyword evidence="1" id="KW-1133">Transmembrane helix</keyword>
<feature type="transmembrane region" description="Helical" evidence="1">
    <location>
        <begin position="20"/>
        <end position="42"/>
    </location>
</feature>
<organism evidence="2 3">
    <name type="scientific">Lentzea indica</name>
    <dbReference type="NCBI Taxonomy" id="2604800"/>
    <lineage>
        <taxon>Bacteria</taxon>
        <taxon>Bacillati</taxon>
        <taxon>Actinomycetota</taxon>
        <taxon>Actinomycetes</taxon>
        <taxon>Pseudonocardiales</taxon>
        <taxon>Pseudonocardiaceae</taxon>
        <taxon>Lentzea</taxon>
    </lineage>
</organism>
<sequence>MTSQSPDPAGGDESPPRMPRWVKVSLIVVGALVLLFLVLQLAGVGGQHGPARHLSSAGVIVGGHA</sequence>